<dbReference type="AlphaFoldDB" id="A0A1V4HHP5"/>
<dbReference type="STRING" id="1469647.BC351_30140"/>
<name>A0A1V4HHP5_9BACL</name>
<sequence>MKVYVYCNKCEYKTKEHDEMLMAIVEALQHGAVYTYKHNNDRCPLCKAKNSLKQSKQLL</sequence>
<evidence type="ECO:0000313" key="1">
    <source>
        <dbReference type="EMBL" id="OPH54983.1"/>
    </source>
</evidence>
<gene>
    <name evidence="1" type="ORF">BC351_30140</name>
</gene>
<protein>
    <submittedName>
        <fullName evidence="1">Uncharacterized protein</fullName>
    </submittedName>
</protein>
<dbReference type="EMBL" id="MBTG01000019">
    <property type="protein sequence ID" value="OPH54983.1"/>
    <property type="molecule type" value="Genomic_DNA"/>
</dbReference>
<organism evidence="1 2">
    <name type="scientific">Paenibacillus ferrarius</name>
    <dbReference type="NCBI Taxonomy" id="1469647"/>
    <lineage>
        <taxon>Bacteria</taxon>
        <taxon>Bacillati</taxon>
        <taxon>Bacillota</taxon>
        <taxon>Bacilli</taxon>
        <taxon>Bacillales</taxon>
        <taxon>Paenibacillaceae</taxon>
        <taxon>Paenibacillus</taxon>
    </lineage>
</organism>
<accession>A0A1V4HHP5</accession>
<dbReference type="Proteomes" id="UP000190626">
    <property type="component" value="Unassembled WGS sequence"/>
</dbReference>
<reference evidence="2" key="1">
    <citation type="submission" date="2016-07" db="EMBL/GenBank/DDBJ databases">
        <authorList>
            <person name="Florea S."/>
            <person name="Webb J.S."/>
            <person name="Jaromczyk J."/>
            <person name="Schardl C.L."/>
        </authorList>
    </citation>
    <scope>NUCLEOTIDE SEQUENCE [LARGE SCALE GENOMIC DNA]</scope>
    <source>
        <strain evidence="2">CY1</strain>
    </source>
</reference>
<proteinExistence type="predicted"/>
<keyword evidence="2" id="KW-1185">Reference proteome</keyword>
<evidence type="ECO:0000313" key="2">
    <source>
        <dbReference type="Proteomes" id="UP000190626"/>
    </source>
</evidence>
<comment type="caution">
    <text evidence="1">The sequence shown here is derived from an EMBL/GenBank/DDBJ whole genome shotgun (WGS) entry which is preliminary data.</text>
</comment>